<evidence type="ECO:0000313" key="2">
    <source>
        <dbReference type="EMBL" id="HGQ36580.1"/>
    </source>
</evidence>
<dbReference type="NCBIfam" id="TIGR00381">
    <property type="entry name" value="cdhD"/>
    <property type="match status" value="1"/>
</dbReference>
<dbReference type="GO" id="GO:0006730">
    <property type="term" value="P:one-carbon metabolic process"/>
    <property type="evidence" value="ECO:0007669"/>
    <property type="project" value="InterPro"/>
</dbReference>
<dbReference type="EMBL" id="DTCK01000042">
    <property type="protein sequence ID" value="HGQ36580.1"/>
    <property type="molecule type" value="Genomic_DNA"/>
</dbReference>
<dbReference type="EMBL" id="DTBD01000070">
    <property type="protein sequence ID" value="HGQ65099.1"/>
    <property type="molecule type" value="Genomic_DNA"/>
</dbReference>
<comment type="caution">
    <text evidence="3">The sequence shown here is derived from an EMBL/GenBank/DDBJ whole genome shotgun (WGS) entry which is preliminary data.</text>
</comment>
<dbReference type="PANTHER" id="PTHR36214">
    <property type="match status" value="1"/>
</dbReference>
<reference evidence="3" key="1">
    <citation type="journal article" date="2020" name="mSystems">
        <title>Genome- and Community-Level Interaction Insights into Carbon Utilization and Element Cycling Functions of Hydrothermarchaeota in Hydrothermal Sediment.</title>
        <authorList>
            <person name="Zhou Z."/>
            <person name="Liu Y."/>
            <person name="Xu W."/>
            <person name="Pan J."/>
            <person name="Luo Z.H."/>
            <person name="Li M."/>
        </authorList>
    </citation>
    <scope>NUCLEOTIDE SEQUENCE [LARGE SCALE GENOMIC DNA]</scope>
    <source>
        <strain evidence="3">SpSt-637</strain>
        <strain evidence="2">SpSt-667</strain>
    </source>
</reference>
<sequence>MSESKNRQEKKLNEEDLGVSSSILGLLAKIVESLEKGIVELYNVDVSLDEVEIQLPGSEALPIPIAVVPQPQRIAEAKPEVQAATAVAKAVEVIGREIVELITTAFEEPKPMFTGKVVEIKLGGSRSEGGTRDKVIVLGGHELPPYYYILGYKPPHPPAFGGDTFDMRIGLPRAVRQAFGDAIDNPVEWAKTWISKFGAEAIDIHLVSTDPTIKDAPPEVALKVVDDILQAVKVPIVVGGSGNPVKDIEVFNKIVSVYPNEGLVINSLNLDMELEKTCPIIANSNAVVIDFSPMSVEKAEEINRKVYTWIPRNRIMLDLNIGGIGYGTEYGFTAMERARLAALVGNELLQHPFNVGAANAWGAREAWMTMEPYWGLKEIRGPLWETLTCIICLLAGADYFMILHPLTMKVLKSLREYLFSEPKPKDPEKALSWLSAKIPVV</sequence>
<dbReference type="AlphaFoldDB" id="A0A7C4JLA8"/>
<dbReference type="Pfam" id="PF03599">
    <property type="entry name" value="CdhD"/>
    <property type="match status" value="1"/>
</dbReference>
<dbReference type="InterPro" id="IPR016041">
    <property type="entry name" value="Ac-CoA_synth_d_su_TIM-brl"/>
</dbReference>
<organism evidence="3">
    <name type="scientific">Ignisphaera aggregans</name>
    <dbReference type="NCBI Taxonomy" id="334771"/>
    <lineage>
        <taxon>Archaea</taxon>
        <taxon>Thermoproteota</taxon>
        <taxon>Thermoprotei</taxon>
        <taxon>Desulfurococcales</taxon>
        <taxon>Desulfurococcaceae</taxon>
        <taxon>Ignisphaera</taxon>
    </lineage>
</organism>
<dbReference type="SUPFAM" id="SSF51717">
    <property type="entry name" value="Dihydropteroate synthetase-like"/>
    <property type="match status" value="1"/>
</dbReference>
<protein>
    <submittedName>
        <fullName evidence="3">CO dehydrogenase/acetyl-CoA synthase subunit delta</fullName>
    </submittedName>
</protein>
<gene>
    <name evidence="3" type="primary">cdhD</name>
    <name evidence="3" type="ORF">ENU08_07640</name>
    <name evidence="2" type="ORF">ENU41_07925</name>
</gene>
<feature type="domain" description="CO dehydrogenase/acetyl-CoA synthase delta subunit TIM barrel" evidence="1">
    <location>
        <begin position="130"/>
        <end position="403"/>
    </location>
</feature>
<dbReference type="Gene3D" id="3.20.20.20">
    <property type="entry name" value="Dihydropteroate synthase-like"/>
    <property type="match status" value="1"/>
</dbReference>
<accession>A0A7C4JLA8</accession>
<dbReference type="PANTHER" id="PTHR36214:SF5">
    <property type="entry name" value="ACETYL-COA DECARBONYLASE_SYNTHASE COMPLEX SUBUNIT DELTA"/>
    <property type="match status" value="1"/>
</dbReference>
<evidence type="ECO:0000313" key="3">
    <source>
        <dbReference type="EMBL" id="HGQ65099.1"/>
    </source>
</evidence>
<evidence type="ECO:0000259" key="1">
    <source>
        <dbReference type="Pfam" id="PF03599"/>
    </source>
</evidence>
<dbReference type="InterPro" id="IPR004486">
    <property type="entry name" value="CO_DH/Ac-CoA_synth_dsu"/>
</dbReference>
<dbReference type="InterPro" id="IPR011005">
    <property type="entry name" value="Dihydropteroate_synth-like_sf"/>
</dbReference>
<proteinExistence type="predicted"/>
<name>A0A7C4JLA8_9CREN</name>
<dbReference type="InterPro" id="IPR051069">
    <property type="entry name" value="ACDS_complex_subunit"/>
</dbReference>